<dbReference type="EMBL" id="GECZ01001338">
    <property type="protein sequence ID" value="JAS68431.1"/>
    <property type="molecule type" value="Transcribed_RNA"/>
</dbReference>
<gene>
    <name evidence="1" type="ORF">g.11109</name>
</gene>
<proteinExistence type="predicted"/>
<feature type="non-terminal residue" evidence="1">
    <location>
        <position position="1"/>
    </location>
</feature>
<reference evidence="1" key="1">
    <citation type="submission" date="2015-11" db="EMBL/GenBank/DDBJ databases">
        <title>De novo transcriptome assembly of four potential Pierce s Disease insect vectors from Arizona vineyards.</title>
        <authorList>
            <person name="Tassone E.E."/>
        </authorList>
    </citation>
    <scope>NUCLEOTIDE SEQUENCE</scope>
</reference>
<name>A0A1B6H194_9HEMI</name>
<dbReference type="AlphaFoldDB" id="A0A1B6H194"/>
<organism evidence="1">
    <name type="scientific">Cuerna arida</name>
    <dbReference type="NCBI Taxonomy" id="1464854"/>
    <lineage>
        <taxon>Eukaryota</taxon>
        <taxon>Metazoa</taxon>
        <taxon>Ecdysozoa</taxon>
        <taxon>Arthropoda</taxon>
        <taxon>Hexapoda</taxon>
        <taxon>Insecta</taxon>
        <taxon>Pterygota</taxon>
        <taxon>Neoptera</taxon>
        <taxon>Paraneoptera</taxon>
        <taxon>Hemiptera</taxon>
        <taxon>Auchenorrhyncha</taxon>
        <taxon>Membracoidea</taxon>
        <taxon>Cicadellidae</taxon>
        <taxon>Cicadellinae</taxon>
        <taxon>Proconiini</taxon>
        <taxon>Cuerna</taxon>
    </lineage>
</organism>
<protein>
    <submittedName>
        <fullName evidence="1">Uncharacterized protein</fullName>
    </submittedName>
</protein>
<evidence type="ECO:0000313" key="1">
    <source>
        <dbReference type="EMBL" id="JAS68431.1"/>
    </source>
</evidence>
<accession>A0A1B6H194</accession>
<sequence length="104" mass="11871">LCFFLQDNKDMLIGLILQQQVLVPLVHQAYKYPPPQTYKQMSDCPYIYLEVVKEEKFVKITYNKSSPLFLSAGQQRHAYWSDIAATSVSSTRAPSIQVSTTPNI</sequence>